<dbReference type="PANTHER" id="PTHR31677:SF245">
    <property type="entry name" value="ETHYLENE-RESPONSIVE TRANSCRIPTION FACTOR ESR1"/>
    <property type="match status" value="1"/>
</dbReference>
<dbReference type="PaxDb" id="3880-AET03416"/>
<keyword evidence="11" id="KW-1185">Reference proteome</keyword>
<dbReference type="Pfam" id="PF00847">
    <property type="entry name" value="AP2"/>
    <property type="match status" value="1"/>
</dbReference>
<dbReference type="InterPro" id="IPR016177">
    <property type="entry name" value="DNA-bd_dom_sf"/>
</dbReference>
<keyword evidence="5" id="KW-0804">Transcription</keyword>
<dbReference type="Proteomes" id="UP000002051">
    <property type="component" value="Chromosome 8"/>
</dbReference>
<keyword evidence="2" id="KW-0936">Ethylene signaling pathway</keyword>
<reference evidence="9 11" key="2">
    <citation type="journal article" date="2014" name="BMC Genomics">
        <title>An improved genome release (version Mt4.0) for the model legume Medicago truncatula.</title>
        <authorList>
            <person name="Tang H."/>
            <person name="Krishnakumar V."/>
            <person name="Bidwell S."/>
            <person name="Rosen B."/>
            <person name="Chan A."/>
            <person name="Zhou S."/>
            <person name="Gentzbittel L."/>
            <person name="Childs K.L."/>
            <person name="Yandell M."/>
            <person name="Gundlach H."/>
            <person name="Mayer K.F."/>
            <person name="Schwartz D.C."/>
            <person name="Town C.D."/>
        </authorList>
    </citation>
    <scope>GENOME REANNOTATION</scope>
    <source>
        <strain evidence="10 11">cv. Jemalong A17</strain>
    </source>
</reference>
<dbReference type="GO" id="GO:0005634">
    <property type="term" value="C:nucleus"/>
    <property type="evidence" value="ECO:0007669"/>
    <property type="project" value="UniProtKB-SubCell"/>
</dbReference>
<dbReference type="InterPro" id="IPR036955">
    <property type="entry name" value="AP2/ERF_dom_sf"/>
</dbReference>
<dbReference type="FunFam" id="3.30.730.10:FF:000001">
    <property type="entry name" value="Ethylene-responsive transcription factor 2"/>
    <property type="match status" value="1"/>
</dbReference>
<protein>
    <submittedName>
        <fullName evidence="9">AP2 domain class transcription factor</fullName>
    </submittedName>
</protein>
<proteinExistence type="predicted"/>
<organism evidence="9 11">
    <name type="scientific">Medicago truncatula</name>
    <name type="common">Barrel medic</name>
    <name type="synonym">Medicago tribuloides</name>
    <dbReference type="NCBI Taxonomy" id="3880"/>
    <lineage>
        <taxon>Eukaryota</taxon>
        <taxon>Viridiplantae</taxon>
        <taxon>Streptophyta</taxon>
        <taxon>Embryophyta</taxon>
        <taxon>Tracheophyta</taxon>
        <taxon>Spermatophyta</taxon>
        <taxon>Magnoliopsida</taxon>
        <taxon>eudicotyledons</taxon>
        <taxon>Gunneridae</taxon>
        <taxon>Pentapetalae</taxon>
        <taxon>rosids</taxon>
        <taxon>fabids</taxon>
        <taxon>Fabales</taxon>
        <taxon>Fabaceae</taxon>
        <taxon>Papilionoideae</taxon>
        <taxon>50 kb inversion clade</taxon>
        <taxon>NPAAA clade</taxon>
        <taxon>Hologalegina</taxon>
        <taxon>IRL clade</taxon>
        <taxon>Trifolieae</taxon>
        <taxon>Medicago</taxon>
    </lineage>
</organism>
<reference evidence="10" key="3">
    <citation type="submission" date="2015-04" db="UniProtKB">
        <authorList>
            <consortium name="EnsemblPlants"/>
        </authorList>
    </citation>
    <scope>IDENTIFICATION</scope>
    <source>
        <strain evidence="10">cv. Jemalong A17</strain>
    </source>
</reference>
<dbReference type="CDD" id="cd00018">
    <property type="entry name" value="AP2"/>
    <property type="match status" value="1"/>
</dbReference>
<evidence type="ECO:0000256" key="1">
    <source>
        <dbReference type="ARBA" id="ARBA00004123"/>
    </source>
</evidence>
<evidence type="ECO:0000313" key="11">
    <source>
        <dbReference type="Proteomes" id="UP000002051"/>
    </source>
</evidence>
<dbReference type="Gene3D" id="3.30.730.10">
    <property type="entry name" value="AP2/ERF domain"/>
    <property type="match status" value="1"/>
</dbReference>
<dbReference type="PROSITE" id="PS51032">
    <property type="entry name" value="AP2_ERF"/>
    <property type="match status" value="1"/>
</dbReference>
<dbReference type="EnsemblPlants" id="AET03416">
    <property type="protein sequence ID" value="AET03416"/>
    <property type="gene ID" value="MTR_8g069360"/>
</dbReference>
<evidence type="ECO:0000313" key="10">
    <source>
        <dbReference type="EnsemblPlants" id="AET03416"/>
    </source>
</evidence>
<dbReference type="STRING" id="3880.G7LJC0"/>
<evidence type="ECO:0000256" key="4">
    <source>
        <dbReference type="ARBA" id="ARBA00023125"/>
    </source>
</evidence>
<feature type="domain" description="AP2/ERF" evidence="8">
    <location>
        <begin position="43"/>
        <end position="100"/>
    </location>
</feature>
<reference evidence="9 11" key="1">
    <citation type="journal article" date="2011" name="Nature">
        <title>The Medicago genome provides insight into the evolution of rhizobial symbioses.</title>
        <authorList>
            <person name="Young N.D."/>
            <person name="Debelle F."/>
            <person name="Oldroyd G.E."/>
            <person name="Geurts R."/>
            <person name="Cannon S.B."/>
            <person name="Udvardi M.K."/>
            <person name="Benedito V.A."/>
            <person name="Mayer K.F."/>
            <person name="Gouzy J."/>
            <person name="Schoof H."/>
            <person name="Van de Peer Y."/>
            <person name="Proost S."/>
            <person name="Cook D.R."/>
            <person name="Meyers B.C."/>
            <person name="Spannagl M."/>
            <person name="Cheung F."/>
            <person name="De Mita S."/>
            <person name="Krishnakumar V."/>
            <person name="Gundlach H."/>
            <person name="Zhou S."/>
            <person name="Mudge J."/>
            <person name="Bharti A.K."/>
            <person name="Murray J.D."/>
            <person name="Naoumkina M.A."/>
            <person name="Rosen B."/>
            <person name="Silverstein K.A."/>
            <person name="Tang H."/>
            <person name="Rombauts S."/>
            <person name="Zhao P.X."/>
            <person name="Zhou P."/>
            <person name="Barbe V."/>
            <person name="Bardou P."/>
            <person name="Bechner M."/>
            <person name="Bellec A."/>
            <person name="Berger A."/>
            <person name="Berges H."/>
            <person name="Bidwell S."/>
            <person name="Bisseling T."/>
            <person name="Choisne N."/>
            <person name="Couloux A."/>
            <person name="Denny R."/>
            <person name="Deshpande S."/>
            <person name="Dai X."/>
            <person name="Doyle J.J."/>
            <person name="Dudez A.M."/>
            <person name="Farmer A.D."/>
            <person name="Fouteau S."/>
            <person name="Franken C."/>
            <person name="Gibelin C."/>
            <person name="Gish J."/>
            <person name="Goldstein S."/>
            <person name="Gonzalez A.J."/>
            <person name="Green P.J."/>
            <person name="Hallab A."/>
            <person name="Hartog M."/>
            <person name="Hua A."/>
            <person name="Humphray S.J."/>
            <person name="Jeong D.H."/>
            <person name="Jing Y."/>
            <person name="Jocker A."/>
            <person name="Kenton S.M."/>
            <person name="Kim D.J."/>
            <person name="Klee K."/>
            <person name="Lai H."/>
            <person name="Lang C."/>
            <person name="Lin S."/>
            <person name="Macmil S.L."/>
            <person name="Magdelenat G."/>
            <person name="Matthews L."/>
            <person name="McCorrison J."/>
            <person name="Monaghan E.L."/>
            <person name="Mun J.H."/>
            <person name="Najar F.Z."/>
            <person name="Nicholson C."/>
            <person name="Noirot C."/>
            <person name="O'Bleness M."/>
            <person name="Paule C.R."/>
            <person name="Poulain J."/>
            <person name="Prion F."/>
            <person name="Qin B."/>
            <person name="Qu C."/>
            <person name="Retzel E.F."/>
            <person name="Riddle C."/>
            <person name="Sallet E."/>
            <person name="Samain S."/>
            <person name="Samson N."/>
            <person name="Sanders I."/>
            <person name="Saurat O."/>
            <person name="Scarpelli C."/>
            <person name="Schiex T."/>
            <person name="Segurens B."/>
            <person name="Severin A.J."/>
            <person name="Sherrier D.J."/>
            <person name="Shi R."/>
            <person name="Sims S."/>
            <person name="Singer S.R."/>
            <person name="Sinharoy S."/>
            <person name="Sterck L."/>
            <person name="Viollet A."/>
            <person name="Wang B.B."/>
            <person name="Wang K."/>
            <person name="Wang M."/>
            <person name="Wang X."/>
            <person name="Warfsmann J."/>
            <person name="Weissenbach J."/>
            <person name="White D.D."/>
            <person name="White J.D."/>
            <person name="Wiley G.B."/>
            <person name="Wincker P."/>
            <person name="Xing Y."/>
            <person name="Yang L."/>
            <person name="Yao Z."/>
            <person name="Ying F."/>
            <person name="Zhai J."/>
            <person name="Zhou L."/>
            <person name="Zuber A."/>
            <person name="Denarie J."/>
            <person name="Dixon R.A."/>
            <person name="May G.D."/>
            <person name="Schwartz D.C."/>
            <person name="Rogers J."/>
            <person name="Quetier F."/>
            <person name="Town C.D."/>
            <person name="Roe B.A."/>
        </authorList>
    </citation>
    <scope>NUCLEOTIDE SEQUENCE [LARGE SCALE GENOMIC DNA]</scope>
    <source>
        <strain evidence="9">A17</strain>
        <strain evidence="10 11">cv. Jemalong A17</strain>
    </source>
</reference>
<evidence type="ECO:0000313" key="9">
    <source>
        <dbReference type="EMBL" id="AET03416.2"/>
    </source>
</evidence>
<sequence>MEQALRTLNGMPPMEEQDNHHHHKKTSSSSSTSATNKTGATVRYRGVRRRPWGRYAAEIRDPHSKERRWLGTFDTAEQAACAYDSAALSMRGSKARTNFFYPETTEQNLLHPFHNHKQQKSQHRHVTKFNSGDFLNHTCSNPNPCLVPPFVQNKPNNTISSSSSSNVNITEEIIDEDSEFFPRESSGLLEEIVYKFMKSSKTTNNEKKVKTNSFGSISQPISHNMVPMLEGTFGTVSFDQQGFPMQQFETINNGFNFINTNEATMGWKVDNPEITRKVLKAQIAQGRAKSSPIPGGSIPLGLRYKWQPIKGAFNAQVKKNQSRAIITNTSEISLSCQLDQNSENHQEHQEQSQTLDFQIHQKGIKIIISFCNSQRFFANLHHRINPFAIPVRIHHRWRRIQTRSRRIRNLRRRRKEARFKPAKKMKKQNQ</sequence>
<comment type="subcellular location">
    <subcellularLocation>
        <location evidence="1">Nucleus</location>
    </subcellularLocation>
</comment>
<evidence type="ECO:0000259" key="8">
    <source>
        <dbReference type="PROSITE" id="PS51032"/>
    </source>
</evidence>
<feature type="region of interest" description="Disordered" evidence="7">
    <location>
        <begin position="1"/>
        <end position="45"/>
    </location>
</feature>
<dbReference type="PRINTS" id="PR00367">
    <property type="entry name" value="ETHRSPELEMNT"/>
</dbReference>
<accession>A0A0C3Y2C3</accession>
<dbReference type="EMBL" id="CM001224">
    <property type="protein sequence ID" value="AET03416.2"/>
    <property type="molecule type" value="Genomic_DNA"/>
</dbReference>
<name>G7LJC0_MEDTR</name>
<keyword evidence="3" id="KW-0805">Transcription regulation</keyword>
<dbReference type="SUPFAM" id="SSF54171">
    <property type="entry name" value="DNA-binding domain"/>
    <property type="match status" value="1"/>
</dbReference>
<evidence type="ECO:0000256" key="3">
    <source>
        <dbReference type="ARBA" id="ARBA00023015"/>
    </source>
</evidence>
<dbReference type="GO" id="GO:0009873">
    <property type="term" value="P:ethylene-activated signaling pathway"/>
    <property type="evidence" value="ECO:0007669"/>
    <property type="project" value="UniProtKB-KW"/>
</dbReference>
<gene>
    <name evidence="9" type="ordered locus">MTR_8g069360</name>
</gene>
<dbReference type="eggNOG" id="ENOG502RE27">
    <property type="taxonomic scope" value="Eukaryota"/>
</dbReference>
<evidence type="ECO:0000256" key="6">
    <source>
        <dbReference type="ARBA" id="ARBA00023242"/>
    </source>
</evidence>
<accession>G7LJC0</accession>
<dbReference type="PANTHER" id="PTHR31677">
    <property type="entry name" value="AP2 DOMAIN CLASS TRANSCRIPTION FACTOR"/>
    <property type="match status" value="1"/>
</dbReference>
<dbReference type="GO" id="GO:0003700">
    <property type="term" value="F:DNA-binding transcription factor activity"/>
    <property type="evidence" value="ECO:0007669"/>
    <property type="project" value="InterPro"/>
</dbReference>
<dbReference type="InterPro" id="IPR001471">
    <property type="entry name" value="AP2/ERF_dom"/>
</dbReference>
<evidence type="ECO:0000256" key="7">
    <source>
        <dbReference type="SAM" id="MobiDB-lite"/>
    </source>
</evidence>
<keyword evidence="6" id="KW-0539">Nucleus</keyword>
<feature type="region of interest" description="Disordered" evidence="7">
    <location>
        <begin position="411"/>
        <end position="430"/>
    </location>
</feature>
<dbReference type="HOGENOM" id="CLU_638383_0_0_1"/>
<dbReference type="AlphaFoldDB" id="G7LJC0"/>
<evidence type="ECO:0000256" key="5">
    <source>
        <dbReference type="ARBA" id="ARBA00023163"/>
    </source>
</evidence>
<evidence type="ECO:0000256" key="2">
    <source>
        <dbReference type="ARBA" id="ARBA00022745"/>
    </source>
</evidence>
<dbReference type="GO" id="GO:0003677">
    <property type="term" value="F:DNA binding"/>
    <property type="evidence" value="ECO:0007669"/>
    <property type="project" value="UniProtKB-KW"/>
</dbReference>
<keyword evidence="4" id="KW-0238">DNA-binding</keyword>
<dbReference type="SMART" id="SM00380">
    <property type="entry name" value="AP2"/>
    <property type="match status" value="1"/>
</dbReference>